<dbReference type="SUPFAM" id="SSF63748">
    <property type="entry name" value="Tudor/PWWP/MBT"/>
    <property type="match status" value="2"/>
</dbReference>
<dbReference type="InterPro" id="IPR002999">
    <property type="entry name" value="Tudor"/>
</dbReference>
<proteinExistence type="predicted"/>
<evidence type="ECO:0000313" key="2">
    <source>
        <dbReference type="EMBL" id="MBY13806.1"/>
    </source>
</evidence>
<protein>
    <recommendedName>
        <fullName evidence="1">Tudor domain-containing protein</fullName>
    </recommendedName>
</protein>
<dbReference type="EMBL" id="GGMR01001187">
    <property type="protein sequence ID" value="MBY13806.1"/>
    <property type="molecule type" value="Transcribed_RNA"/>
</dbReference>
<name>A0A2S2NAK2_SCHGA</name>
<reference evidence="2" key="1">
    <citation type="submission" date="2018-04" db="EMBL/GenBank/DDBJ databases">
        <title>Transcriptome of Schizaphis graminum biotype I.</title>
        <authorList>
            <person name="Scully E.D."/>
            <person name="Geib S.M."/>
            <person name="Palmer N.A."/>
            <person name="Koch K."/>
            <person name="Bradshaw J."/>
            <person name="Heng-Moss T."/>
            <person name="Sarath G."/>
        </authorList>
    </citation>
    <scope>NUCLEOTIDE SEQUENCE</scope>
</reference>
<dbReference type="PROSITE" id="PS50304">
    <property type="entry name" value="TUDOR"/>
    <property type="match status" value="1"/>
</dbReference>
<gene>
    <name evidence="2" type="ORF">g.22706</name>
</gene>
<dbReference type="Pfam" id="PF00567">
    <property type="entry name" value="TUDOR"/>
    <property type="match status" value="2"/>
</dbReference>
<dbReference type="SMART" id="SM00333">
    <property type="entry name" value="TUDOR"/>
    <property type="match status" value="2"/>
</dbReference>
<dbReference type="PANTHER" id="PTHR22948">
    <property type="entry name" value="TUDOR DOMAIN CONTAINING PROTEIN"/>
    <property type="match status" value="1"/>
</dbReference>
<feature type="domain" description="Tudor" evidence="1">
    <location>
        <begin position="288"/>
        <end position="347"/>
    </location>
</feature>
<organism evidence="2">
    <name type="scientific">Schizaphis graminum</name>
    <name type="common">Green bug aphid</name>
    <dbReference type="NCBI Taxonomy" id="13262"/>
    <lineage>
        <taxon>Eukaryota</taxon>
        <taxon>Metazoa</taxon>
        <taxon>Ecdysozoa</taxon>
        <taxon>Arthropoda</taxon>
        <taxon>Hexapoda</taxon>
        <taxon>Insecta</taxon>
        <taxon>Pterygota</taxon>
        <taxon>Neoptera</taxon>
        <taxon>Paraneoptera</taxon>
        <taxon>Hemiptera</taxon>
        <taxon>Sternorrhyncha</taxon>
        <taxon>Aphidomorpha</taxon>
        <taxon>Aphidoidea</taxon>
        <taxon>Aphididae</taxon>
        <taxon>Aphidini</taxon>
        <taxon>Schizaphis</taxon>
    </lineage>
</organism>
<dbReference type="InterPro" id="IPR035437">
    <property type="entry name" value="SNase_OB-fold_sf"/>
</dbReference>
<dbReference type="AlphaFoldDB" id="A0A2S2NAK2"/>
<sequence>MDDSSIIEESHLCDLITDSTSFMSVHNNIFKNGSLVEFCYGTNIDVVYIRSYDQKKIYSKEMKQFYAYYKKNENLKIKTNATIGDMVAATSLYYNETHRAVILDKNPKHYFCFFIDIGCKEYVNSNNVFCLLEEVKNVPYLAHRVELNNIPLHNTMQLKYLKIYYEQLYLQPLLIEFVENNSNQSKKAILKKKSDNKDIYLDAKEFLQKQLLSFNMSNNEGIGSKIKDYLKYNDLFKNGTVVLITYFCSINQIYIRINTPELTEYYNNLITEVDQFYVNLKSAYHRKTPKIGEKVAVKSTSKNKFVRATISKKVNDTTYSVYYIDCGDKEYVKANNIFLLPHRFRHLPQSVIKIGLNITTPVNKIALSKYFNELIQLKVSLIAEFDEEDPLGFQKIILRKKHDGVNINEDICNL</sequence>
<dbReference type="Gene3D" id="2.30.30.140">
    <property type="match status" value="2"/>
</dbReference>
<dbReference type="PANTHER" id="PTHR22948:SF29">
    <property type="entry name" value="FI02030P-RELATED"/>
    <property type="match status" value="1"/>
</dbReference>
<accession>A0A2S2NAK2</accession>
<evidence type="ECO:0000259" key="1">
    <source>
        <dbReference type="PROSITE" id="PS50304"/>
    </source>
</evidence>
<dbReference type="GO" id="GO:0005737">
    <property type="term" value="C:cytoplasm"/>
    <property type="evidence" value="ECO:0007669"/>
    <property type="project" value="UniProtKB-ARBA"/>
</dbReference>
<dbReference type="InterPro" id="IPR050621">
    <property type="entry name" value="Tudor_domain_containing"/>
</dbReference>
<dbReference type="Gene3D" id="2.40.50.90">
    <property type="match status" value="1"/>
</dbReference>